<evidence type="ECO:0000259" key="4">
    <source>
        <dbReference type="SMART" id="SM00225"/>
    </source>
</evidence>
<dbReference type="Proteomes" id="UP000828390">
    <property type="component" value="Unassembled WGS sequence"/>
</dbReference>
<dbReference type="PANTHER" id="PTHR24412">
    <property type="entry name" value="KELCH PROTEIN"/>
    <property type="match status" value="1"/>
</dbReference>
<organism evidence="5 6">
    <name type="scientific">Dreissena polymorpha</name>
    <name type="common">Zebra mussel</name>
    <name type="synonym">Mytilus polymorpha</name>
    <dbReference type="NCBI Taxonomy" id="45954"/>
    <lineage>
        <taxon>Eukaryota</taxon>
        <taxon>Metazoa</taxon>
        <taxon>Spiralia</taxon>
        <taxon>Lophotrochozoa</taxon>
        <taxon>Mollusca</taxon>
        <taxon>Bivalvia</taxon>
        <taxon>Autobranchia</taxon>
        <taxon>Heteroconchia</taxon>
        <taxon>Euheterodonta</taxon>
        <taxon>Imparidentia</taxon>
        <taxon>Neoheterodontei</taxon>
        <taxon>Myida</taxon>
        <taxon>Dreissenoidea</taxon>
        <taxon>Dreissenidae</taxon>
        <taxon>Dreissena</taxon>
    </lineage>
</organism>
<dbReference type="Pfam" id="PF00651">
    <property type="entry name" value="BTB"/>
    <property type="match status" value="1"/>
</dbReference>
<evidence type="ECO:0000256" key="3">
    <source>
        <dbReference type="SAM" id="MobiDB-lite"/>
    </source>
</evidence>
<dbReference type="AlphaFoldDB" id="A0A9D4IJS1"/>
<feature type="domain" description="BTB" evidence="4">
    <location>
        <begin position="28"/>
        <end position="124"/>
    </location>
</feature>
<accession>A0A9D4IJS1</accession>
<dbReference type="InterPro" id="IPR011333">
    <property type="entry name" value="SKP1/BTB/POZ_sf"/>
</dbReference>
<evidence type="ECO:0000256" key="2">
    <source>
        <dbReference type="ARBA" id="ARBA00022737"/>
    </source>
</evidence>
<keyword evidence="6" id="KW-1185">Reference proteome</keyword>
<keyword evidence="2" id="KW-0677">Repeat</keyword>
<sequence length="627" mass="73463">MEILEEFIPNNSSNAALRRQVDEQSSVCDFTIKVGEWVKRFHSSILMASPFFQIMIDGQYRLCKPAFVEFHYASRFSVDMAIMYLYGKCPKPSQTNIHELLDLAEFLMIPNLKALCVKVAQCFRVHTWDVKYLLQMATLYEFDLPRATEHMYSHLDDLMEDNSLMQVSKDFIEEVFVDETLRYVSMDTRLNFLIRWTEYNISRRKRFFPELFALLDNTQLSRAIIQTVPTCLFDLGLTPSLSLSNRSKKREVIIFQPKLGNQQSDWYDICNDQWLKPPVSFKASTSSVMSCFTQHTCYGVCFSSKIEIADVARTIYRSVELYNTDQNNFVNVCANATKVFSYSRSRFFIPYYTVFYQGTFRKTSSRVLMEPAFTVKTFGKITICLNEANVCAIILPGKIILFDTRSFELDTLPFYGTKHFKVLPLGDGFVIHDNATVMFIQRVSGPNLDCRYTFRETYLTQDNYCSFKYRLVGDVWFRQLNKEHDVVLERSVERFNIRMSTDLETLTWKQCTLPSTVSRDMLSSKTIVLALTVPTYTVRCHINCPHCEAHVKEEENYQNDIFYENINNFTWESDVEPEDEQSRSYDEVDDYTDSDYSYDYGFDDYYDSDPHPDYNHSYDGDIYFNDD</sequence>
<dbReference type="SMART" id="SM00225">
    <property type="entry name" value="BTB"/>
    <property type="match status" value="1"/>
</dbReference>
<dbReference type="SUPFAM" id="SSF54695">
    <property type="entry name" value="POZ domain"/>
    <property type="match status" value="1"/>
</dbReference>
<reference evidence="5" key="2">
    <citation type="submission" date="2020-11" db="EMBL/GenBank/DDBJ databases">
        <authorList>
            <person name="McCartney M.A."/>
            <person name="Auch B."/>
            <person name="Kono T."/>
            <person name="Mallez S."/>
            <person name="Becker A."/>
            <person name="Gohl D.M."/>
            <person name="Silverstein K.A.T."/>
            <person name="Koren S."/>
            <person name="Bechman K.B."/>
            <person name="Herman A."/>
            <person name="Abrahante J.E."/>
            <person name="Garbe J."/>
        </authorList>
    </citation>
    <scope>NUCLEOTIDE SEQUENCE</scope>
    <source>
        <strain evidence="5">Duluth1</strain>
        <tissue evidence="5">Whole animal</tissue>
    </source>
</reference>
<evidence type="ECO:0000256" key="1">
    <source>
        <dbReference type="ARBA" id="ARBA00022441"/>
    </source>
</evidence>
<feature type="region of interest" description="Disordered" evidence="3">
    <location>
        <begin position="574"/>
        <end position="598"/>
    </location>
</feature>
<gene>
    <name evidence="5" type="ORF">DPMN_176591</name>
</gene>
<comment type="caution">
    <text evidence="5">The sequence shown here is derived from an EMBL/GenBank/DDBJ whole genome shotgun (WGS) entry which is preliminary data.</text>
</comment>
<dbReference type="Gene3D" id="1.25.40.420">
    <property type="match status" value="1"/>
</dbReference>
<evidence type="ECO:0000313" key="5">
    <source>
        <dbReference type="EMBL" id="KAH3775192.1"/>
    </source>
</evidence>
<dbReference type="PANTHER" id="PTHR24412:SF489">
    <property type="entry name" value="RING FINGER DOMAIN AND KELCH REPEAT-CONTAINING PROTEIN DDB_G0271372"/>
    <property type="match status" value="1"/>
</dbReference>
<reference evidence="5" key="1">
    <citation type="journal article" date="2019" name="bioRxiv">
        <title>The Genome of the Zebra Mussel, Dreissena polymorpha: A Resource for Invasive Species Research.</title>
        <authorList>
            <person name="McCartney M.A."/>
            <person name="Auch B."/>
            <person name="Kono T."/>
            <person name="Mallez S."/>
            <person name="Zhang Y."/>
            <person name="Obille A."/>
            <person name="Becker A."/>
            <person name="Abrahante J.E."/>
            <person name="Garbe J."/>
            <person name="Badalamenti J.P."/>
            <person name="Herman A."/>
            <person name="Mangelson H."/>
            <person name="Liachko I."/>
            <person name="Sullivan S."/>
            <person name="Sone E.D."/>
            <person name="Koren S."/>
            <person name="Silverstein K.A.T."/>
            <person name="Beckman K.B."/>
            <person name="Gohl D.M."/>
        </authorList>
    </citation>
    <scope>NUCLEOTIDE SEQUENCE</scope>
    <source>
        <strain evidence="5">Duluth1</strain>
        <tissue evidence="5">Whole animal</tissue>
    </source>
</reference>
<name>A0A9D4IJS1_DREPO</name>
<dbReference type="Gene3D" id="3.30.710.10">
    <property type="entry name" value="Potassium Channel Kv1.1, Chain A"/>
    <property type="match status" value="1"/>
</dbReference>
<dbReference type="InterPro" id="IPR011705">
    <property type="entry name" value="BACK"/>
</dbReference>
<evidence type="ECO:0000313" key="6">
    <source>
        <dbReference type="Proteomes" id="UP000828390"/>
    </source>
</evidence>
<proteinExistence type="predicted"/>
<dbReference type="OrthoDB" id="6359943at2759"/>
<protein>
    <recommendedName>
        <fullName evidence="4">BTB domain-containing protein</fullName>
    </recommendedName>
</protein>
<dbReference type="EMBL" id="JAIWYP010000009">
    <property type="protein sequence ID" value="KAH3775192.1"/>
    <property type="molecule type" value="Genomic_DNA"/>
</dbReference>
<dbReference type="Pfam" id="PF07707">
    <property type="entry name" value="BACK"/>
    <property type="match status" value="1"/>
</dbReference>
<keyword evidence="1" id="KW-0880">Kelch repeat</keyword>
<dbReference type="InterPro" id="IPR000210">
    <property type="entry name" value="BTB/POZ_dom"/>
</dbReference>
<dbReference type="CDD" id="cd18186">
    <property type="entry name" value="BTB_POZ_ZBTB_KLHL-like"/>
    <property type="match status" value="1"/>
</dbReference>